<feature type="region of interest" description="Disordered" evidence="1">
    <location>
        <begin position="30"/>
        <end position="73"/>
    </location>
</feature>
<dbReference type="EMBL" id="MU857040">
    <property type="protein sequence ID" value="KAK4150973.1"/>
    <property type="molecule type" value="Genomic_DNA"/>
</dbReference>
<evidence type="ECO:0000313" key="2">
    <source>
        <dbReference type="EMBL" id="KAK4150973.1"/>
    </source>
</evidence>
<comment type="caution">
    <text evidence="2">The sequence shown here is derived from an EMBL/GenBank/DDBJ whole genome shotgun (WGS) entry which is preliminary data.</text>
</comment>
<dbReference type="Proteomes" id="UP001302745">
    <property type="component" value="Unassembled WGS sequence"/>
</dbReference>
<sequence length="238" mass="25231">MSSRLAAPISKLTRCFSTTPAVARPSHLLNNASKVATGAGRKTAPKPMAEEPTSDRHHSTTTTSRHRPTAPSTHKLATIPFMQTFHHSAPKPSPPSFSTIDHAILPNLHAEGFQYDPYVHIRVPLLPDNTLPPPITFHLPEAADAPLRQPEILVVAANPEHVLPAALTEVEGMGVDGVELGFAHILGREEEMGGGGEGVESFEMGRGMIRDLWKGMVDDVFGAGNPSTTGKGGPAAAA</sequence>
<keyword evidence="3" id="KW-1185">Reference proteome</keyword>
<dbReference type="AlphaFoldDB" id="A0AAN6VGB5"/>
<evidence type="ECO:0000256" key="1">
    <source>
        <dbReference type="SAM" id="MobiDB-lite"/>
    </source>
</evidence>
<gene>
    <name evidence="2" type="ORF">C8A00DRAFT_36395</name>
</gene>
<protein>
    <submittedName>
        <fullName evidence="2">Uncharacterized protein</fullName>
    </submittedName>
</protein>
<accession>A0AAN6VGB5</accession>
<reference evidence="2" key="2">
    <citation type="submission" date="2023-05" db="EMBL/GenBank/DDBJ databases">
        <authorList>
            <consortium name="Lawrence Berkeley National Laboratory"/>
            <person name="Steindorff A."/>
            <person name="Hensen N."/>
            <person name="Bonometti L."/>
            <person name="Westerberg I."/>
            <person name="Brannstrom I.O."/>
            <person name="Guillou S."/>
            <person name="Cros-Aarteil S."/>
            <person name="Calhoun S."/>
            <person name="Haridas S."/>
            <person name="Kuo A."/>
            <person name="Mondo S."/>
            <person name="Pangilinan J."/>
            <person name="Riley R."/>
            <person name="Labutti K."/>
            <person name="Andreopoulos B."/>
            <person name="Lipzen A."/>
            <person name="Chen C."/>
            <person name="Yanf M."/>
            <person name="Daum C."/>
            <person name="Ng V."/>
            <person name="Clum A."/>
            <person name="Ohm R."/>
            <person name="Martin F."/>
            <person name="Silar P."/>
            <person name="Natvig D."/>
            <person name="Lalanne C."/>
            <person name="Gautier V."/>
            <person name="Ament-Velasquez S.L."/>
            <person name="Kruys A."/>
            <person name="Hutchinson M.I."/>
            <person name="Powell A.J."/>
            <person name="Barry K."/>
            <person name="Miller A.N."/>
            <person name="Grigoriev I.V."/>
            <person name="Debuchy R."/>
            <person name="Gladieux P."/>
            <person name="Thoren M.H."/>
            <person name="Johannesson H."/>
        </authorList>
    </citation>
    <scope>NUCLEOTIDE SEQUENCE</scope>
    <source>
        <strain evidence="2">CBS 538.74</strain>
    </source>
</reference>
<organism evidence="2 3">
    <name type="scientific">Chaetomidium leptoderma</name>
    <dbReference type="NCBI Taxonomy" id="669021"/>
    <lineage>
        <taxon>Eukaryota</taxon>
        <taxon>Fungi</taxon>
        <taxon>Dikarya</taxon>
        <taxon>Ascomycota</taxon>
        <taxon>Pezizomycotina</taxon>
        <taxon>Sordariomycetes</taxon>
        <taxon>Sordariomycetidae</taxon>
        <taxon>Sordariales</taxon>
        <taxon>Chaetomiaceae</taxon>
        <taxon>Chaetomidium</taxon>
    </lineage>
</organism>
<evidence type="ECO:0000313" key="3">
    <source>
        <dbReference type="Proteomes" id="UP001302745"/>
    </source>
</evidence>
<reference evidence="2" key="1">
    <citation type="journal article" date="2023" name="Mol. Phylogenet. Evol.">
        <title>Genome-scale phylogeny and comparative genomics of the fungal order Sordariales.</title>
        <authorList>
            <person name="Hensen N."/>
            <person name="Bonometti L."/>
            <person name="Westerberg I."/>
            <person name="Brannstrom I.O."/>
            <person name="Guillou S."/>
            <person name="Cros-Aarteil S."/>
            <person name="Calhoun S."/>
            <person name="Haridas S."/>
            <person name="Kuo A."/>
            <person name="Mondo S."/>
            <person name="Pangilinan J."/>
            <person name="Riley R."/>
            <person name="LaButti K."/>
            <person name="Andreopoulos B."/>
            <person name="Lipzen A."/>
            <person name="Chen C."/>
            <person name="Yan M."/>
            <person name="Daum C."/>
            <person name="Ng V."/>
            <person name="Clum A."/>
            <person name="Steindorff A."/>
            <person name="Ohm R.A."/>
            <person name="Martin F."/>
            <person name="Silar P."/>
            <person name="Natvig D.O."/>
            <person name="Lalanne C."/>
            <person name="Gautier V."/>
            <person name="Ament-Velasquez S.L."/>
            <person name="Kruys A."/>
            <person name="Hutchinson M.I."/>
            <person name="Powell A.J."/>
            <person name="Barry K."/>
            <person name="Miller A.N."/>
            <person name="Grigoriev I.V."/>
            <person name="Debuchy R."/>
            <person name="Gladieux P."/>
            <person name="Hiltunen Thoren M."/>
            <person name="Johannesson H."/>
        </authorList>
    </citation>
    <scope>NUCLEOTIDE SEQUENCE</scope>
    <source>
        <strain evidence="2">CBS 538.74</strain>
    </source>
</reference>
<name>A0AAN6VGB5_9PEZI</name>
<proteinExistence type="predicted"/>